<dbReference type="InterPro" id="IPR050490">
    <property type="entry name" value="Bact_solute-bd_prot1"/>
</dbReference>
<dbReference type="Gene3D" id="3.40.190.10">
    <property type="entry name" value="Periplasmic binding protein-like II"/>
    <property type="match status" value="2"/>
</dbReference>
<accession>A0A0C7P1A8</accession>
<comment type="similarity">
    <text evidence="2">Belongs to the bacterial solute-binding protein 1 family.</text>
</comment>
<dbReference type="Proteomes" id="UP000032809">
    <property type="component" value="Chromosome I"/>
</dbReference>
<dbReference type="KEGG" id="dtn:DTL3_0438"/>
<dbReference type="RefSeq" id="WP_045087330.1">
    <property type="nucleotide sequence ID" value="NZ_LN824141.1"/>
</dbReference>
<evidence type="ECO:0000313" key="6">
    <source>
        <dbReference type="Proteomes" id="UP000032809"/>
    </source>
</evidence>
<dbReference type="STRING" id="1006576.DTL3_0438"/>
<dbReference type="AlphaFoldDB" id="A0A0C7P1A8"/>
<evidence type="ECO:0000313" key="5">
    <source>
        <dbReference type="EMBL" id="CEP77764.1"/>
    </source>
</evidence>
<dbReference type="HOGENOM" id="CLU_031285_3_1_0"/>
<keyword evidence="3" id="KW-0813">Transport</keyword>
<dbReference type="PATRIC" id="fig|1006576.9.peg.433"/>
<keyword evidence="6" id="KW-1185">Reference proteome</keyword>
<dbReference type="GO" id="GO:0030313">
    <property type="term" value="C:cell envelope"/>
    <property type="evidence" value="ECO:0007669"/>
    <property type="project" value="UniProtKB-SubCell"/>
</dbReference>
<dbReference type="CDD" id="cd14748">
    <property type="entry name" value="PBP2_UgpB"/>
    <property type="match status" value="1"/>
</dbReference>
<evidence type="ECO:0000256" key="4">
    <source>
        <dbReference type="ARBA" id="ARBA00022729"/>
    </source>
</evidence>
<dbReference type="EMBL" id="LN824141">
    <property type="protein sequence ID" value="CEP77764.1"/>
    <property type="molecule type" value="Genomic_DNA"/>
</dbReference>
<dbReference type="InterPro" id="IPR006059">
    <property type="entry name" value="SBP"/>
</dbReference>
<keyword evidence="4" id="KW-0732">Signal</keyword>
<protein>
    <submittedName>
        <fullName evidence="5">Glycerol-3-phosphate transporter periplasmic binding protein</fullName>
    </submittedName>
</protein>
<dbReference type="SUPFAM" id="SSF53850">
    <property type="entry name" value="Periplasmic binding protein-like II"/>
    <property type="match status" value="1"/>
</dbReference>
<evidence type="ECO:0000256" key="1">
    <source>
        <dbReference type="ARBA" id="ARBA00004196"/>
    </source>
</evidence>
<proteinExistence type="inferred from homology"/>
<gene>
    <name evidence="5" type="ORF">DTL3_0438</name>
</gene>
<sequence>MKRFVLLFLSVLLLAGFTFSVTTIEFWHAMSGQRVPLIENMVKDFEALHPDIKVNIQFTGSYPETISKLIAAVQSKNAPHVVQIYEIGTRIMIDSGVIVPAQELLDKDPTFDVGVLLDPIVNYYTVDGKLYSMPFNSSTALLYYNKTLFKEAGLDPNKPPKTYDEFLEYSRLLTKKDSSGKTIQYGFTWPTHAWVFEQMLAVADAPFVNNNNGRTGRATEAVFNNEAGLKIFKLLDQLNKEGLIINTTHEDWSAARQNFISGKAAMLITSTSDVQLFEEGLKSNNYELGTAFLPVPDISISGGPVVGGASLWLIKGHPDNELQAAWELMKFINNEEQQITWHKGTGYYPVRKDAVETLHYEGFYADNPNYFTSLLQLLLAKRNYNTAGAVIGVFQEARETIENAYDKMVAGQMTPEKALKWAEEEVTKLIKEYNKFYQ</sequence>
<organism evidence="5 6">
    <name type="scientific">Defluviitoga tunisiensis</name>
    <dbReference type="NCBI Taxonomy" id="1006576"/>
    <lineage>
        <taxon>Bacteria</taxon>
        <taxon>Thermotogati</taxon>
        <taxon>Thermotogota</taxon>
        <taxon>Thermotogae</taxon>
        <taxon>Petrotogales</taxon>
        <taxon>Petrotogaceae</taxon>
        <taxon>Defluviitoga</taxon>
    </lineage>
</organism>
<evidence type="ECO:0000256" key="3">
    <source>
        <dbReference type="ARBA" id="ARBA00022448"/>
    </source>
</evidence>
<reference evidence="6" key="1">
    <citation type="submission" date="2014-11" db="EMBL/GenBank/DDBJ databases">
        <authorList>
            <person name="Wibberg D."/>
        </authorList>
    </citation>
    <scope>NUCLEOTIDE SEQUENCE [LARGE SCALE GENOMIC DNA]</scope>
    <source>
        <strain evidence="6">L3</strain>
    </source>
</reference>
<name>A0A0C7P1A8_DEFTU</name>
<dbReference type="PANTHER" id="PTHR43649">
    <property type="entry name" value="ARABINOSE-BINDING PROTEIN-RELATED"/>
    <property type="match status" value="1"/>
</dbReference>
<dbReference type="OrthoDB" id="9795467at2"/>
<comment type="subcellular location">
    <subcellularLocation>
        <location evidence="1">Cell envelope</location>
    </subcellularLocation>
</comment>
<evidence type="ECO:0000256" key="2">
    <source>
        <dbReference type="ARBA" id="ARBA00008520"/>
    </source>
</evidence>
<dbReference type="PANTHER" id="PTHR43649:SF31">
    <property type="entry name" value="SN-GLYCEROL-3-PHOSPHATE-BINDING PERIPLASMIC PROTEIN UGPB"/>
    <property type="match status" value="1"/>
</dbReference>
<dbReference type="Pfam" id="PF13416">
    <property type="entry name" value="SBP_bac_8"/>
    <property type="match status" value="1"/>
</dbReference>